<feature type="compositionally biased region" description="Basic and acidic residues" evidence="1">
    <location>
        <begin position="278"/>
        <end position="298"/>
    </location>
</feature>
<feature type="compositionally biased region" description="Polar residues" evidence="1">
    <location>
        <begin position="376"/>
        <end position="399"/>
    </location>
</feature>
<feature type="compositionally biased region" description="Polar residues" evidence="1">
    <location>
        <begin position="144"/>
        <end position="160"/>
    </location>
</feature>
<protein>
    <submittedName>
        <fullName evidence="2">Uncharacterized protein</fullName>
    </submittedName>
</protein>
<gene>
    <name evidence="2" type="ORF">THARTR1_05733</name>
</gene>
<dbReference type="OrthoDB" id="5423493at2759"/>
<feature type="compositionally biased region" description="Acidic residues" evidence="1">
    <location>
        <begin position="521"/>
        <end position="530"/>
    </location>
</feature>
<evidence type="ECO:0000256" key="1">
    <source>
        <dbReference type="SAM" id="MobiDB-lite"/>
    </source>
</evidence>
<feature type="compositionally biased region" description="Low complexity" evidence="1">
    <location>
        <begin position="11"/>
        <end position="32"/>
    </location>
</feature>
<feature type="compositionally biased region" description="Polar residues" evidence="1">
    <location>
        <begin position="417"/>
        <end position="428"/>
    </location>
</feature>
<accession>A0A2K0U756</accession>
<evidence type="ECO:0000313" key="3">
    <source>
        <dbReference type="Proteomes" id="UP000236290"/>
    </source>
</evidence>
<reference evidence="2 3" key="1">
    <citation type="submission" date="2017-02" db="EMBL/GenBank/DDBJ databases">
        <title>Genomes of Trichoderma spp. with biocontrol activity.</title>
        <authorList>
            <person name="Gardiner D."/>
            <person name="Kazan K."/>
            <person name="Vos C."/>
            <person name="Harvey P."/>
        </authorList>
    </citation>
    <scope>NUCLEOTIDE SEQUENCE [LARGE SCALE GENOMIC DNA]</scope>
    <source>
        <strain evidence="2 3">Tr1</strain>
    </source>
</reference>
<organism evidence="2 3">
    <name type="scientific">Trichoderma harzianum</name>
    <name type="common">Hypocrea lixii</name>
    <dbReference type="NCBI Taxonomy" id="5544"/>
    <lineage>
        <taxon>Eukaryota</taxon>
        <taxon>Fungi</taxon>
        <taxon>Dikarya</taxon>
        <taxon>Ascomycota</taxon>
        <taxon>Pezizomycotina</taxon>
        <taxon>Sordariomycetes</taxon>
        <taxon>Hypocreomycetidae</taxon>
        <taxon>Hypocreales</taxon>
        <taxon>Hypocreaceae</taxon>
        <taxon>Trichoderma</taxon>
    </lineage>
</organism>
<evidence type="ECO:0000313" key="2">
    <source>
        <dbReference type="EMBL" id="PNP53609.1"/>
    </source>
</evidence>
<feature type="compositionally biased region" description="Low complexity" evidence="1">
    <location>
        <begin position="481"/>
        <end position="495"/>
    </location>
</feature>
<proteinExistence type="predicted"/>
<feature type="compositionally biased region" description="Polar residues" evidence="1">
    <location>
        <begin position="173"/>
        <end position="187"/>
    </location>
</feature>
<dbReference type="SMART" id="SM00384">
    <property type="entry name" value="AT_hook"/>
    <property type="match status" value="3"/>
</dbReference>
<feature type="compositionally biased region" description="Basic and acidic residues" evidence="1">
    <location>
        <begin position="68"/>
        <end position="78"/>
    </location>
</feature>
<comment type="caution">
    <text evidence="2">The sequence shown here is derived from an EMBL/GenBank/DDBJ whole genome shotgun (WGS) entry which is preliminary data.</text>
</comment>
<feature type="compositionally biased region" description="Basic and acidic residues" evidence="1">
    <location>
        <begin position="504"/>
        <end position="519"/>
    </location>
</feature>
<feature type="region of interest" description="Disordered" evidence="1">
    <location>
        <begin position="1"/>
        <end position="564"/>
    </location>
</feature>
<dbReference type="GO" id="GO:0003677">
    <property type="term" value="F:DNA binding"/>
    <property type="evidence" value="ECO:0007669"/>
    <property type="project" value="InterPro"/>
</dbReference>
<sequence>MPRPRRGRGGAARAARAVAVAGPSSSPNVAIGKKPETRGRPRGRPRKTPSIARLNINEDDAIQSANSTRDEALKKLNNEDTTMTSDRSAMRASSRSSIEFGRHTATTPGHNRRTSGLDLGDSDFGNLDDSFAEGDIPGTALSGDISTLSYSALRSQSRRSSFIGRNDPPIRPSSRSGTTPRVGSSFNLGLFKRRAREPSILGANRKPLHDSSTVVQDSEEGSEDEFEPEAESTPLNNRRRTRGKDEIEKPESPGAAEAADSPNPRKRKSLDKQQSSTRPEKVSRREPGPSRQPDDRSLSELPDAPPSPQQDSMDDTSGSEISELSSPRGPPARLPQRPVTPVNLEEIVAPPASSGSEGPDMWPDIRSLAKKRRRPSVTTPSRLSNLSDMSSPPSLTHSPNYDAAKTGKTRGRPPLRQQASPKMTTADLTSLLPKRRYKKSRDPLGLESDEELDTSGLGHEDDELSHLDTQTARRRKRGRPPRSASRGGKPGGSSRRTLRSRSRHSSDKENAQDDGRGNDSNESEDEDEGEGVSRFIPLADNTFDDAATESPANAVPTEELKQASSKFKEVDKWELEFEEVAEASSPQDGR</sequence>
<feature type="compositionally biased region" description="Acidic residues" evidence="1">
    <location>
        <begin position="217"/>
        <end position="230"/>
    </location>
</feature>
<dbReference type="Proteomes" id="UP000236290">
    <property type="component" value="Unassembled WGS sequence"/>
</dbReference>
<dbReference type="EMBL" id="MTYI01000074">
    <property type="protein sequence ID" value="PNP53609.1"/>
    <property type="molecule type" value="Genomic_DNA"/>
</dbReference>
<dbReference type="AlphaFoldDB" id="A0A2K0U756"/>
<feature type="compositionally biased region" description="Polar residues" evidence="1">
    <location>
        <begin position="309"/>
        <end position="325"/>
    </location>
</feature>
<dbReference type="InterPro" id="IPR017956">
    <property type="entry name" value="AT_hook_DNA-bd_motif"/>
</dbReference>
<name>A0A2K0U756_TRIHA</name>
<feature type="compositionally biased region" description="Low complexity" evidence="1">
    <location>
        <begin position="85"/>
        <end position="97"/>
    </location>
</feature>